<dbReference type="SMART" id="SM00034">
    <property type="entry name" value="CLECT"/>
    <property type="match status" value="1"/>
</dbReference>
<dbReference type="EMBL" id="JAODUO010000040">
    <property type="protein sequence ID" value="KAK2192052.1"/>
    <property type="molecule type" value="Genomic_DNA"/>
</dbReference>
<keyword evidence="3" id="KW-0245">EGF-like domain</keyword>
<dbReference type="CDD" id="cd00054">
    <property type="entry name" value="EGF_CA"/>
    <property type="match status" value="1"/>
</dbReference>
<keyword evidence="1 3" id="KW-1015">Disulfide bond</keyword>
<dbReference type="Gene3D" id="2.60.120.290">
    <property type="entry name" value="Spermadhesin, CUB domain"/>
    <property type="match status" value="1"/>
</dbReference>
<dbReference type="InterPro" id="IPR016187">
    <property type="entry name" value="CTDL_fold"/>
</dbReference>
<dbReference type="InterPro" id="IPR001304">
    <property type="entry name" value="C-type_lectin-like"/>
</dbReference>
<sequence>MEYNGHTYRYFSDLTITGHRARAACIGLQGMLVSVNTQAEHEFLASKVLRRRTLSAFVGGTDEQKEGSWRWADGTEMALPTSPWHEWYEGEPDNHGGVEHCAVVSNYKYWAVLRKVKLDSYVWRDFSCRFNDNNIQGYICERTLACEPSPCLNNATCRYVGGEEEFTCDCVTGFVGERCQFESVTSKVWTHCGDTHLTSDRGVISSPLYPRDYPANVDCAWLVETEANRTVLLT</sequence>
<dbReference type="CDD" id="cd00037">
    <property type="entry name" value="CLECT"/>
    <property type="match status" value="1"/>
</dbReference>
<dbReference type="Pfam" id="PF00431">
    <property type="entry name" value="CUB"/>
    <property type="match status" value="1"/>
</dbReference>
<reference evidence="7" key="1">
    <citation type="journal article" date="2023" name="Mol. Biol. Evol.">
        <title>Third-Generation Sequencing Reveals the Adaptive Role of the Epigenome in Three Deep-Sea Polychaetes.</title>
        <authorList>
            <person name="Perez M."/>
            <person name="Aroh O."/>
            <person name="Sun Y."/>
            <person name="Lan Y."/>
            <person name="Juniper S.K."/>
            <person name="Young C.R."/>
            <person name="Angers B."/>
            <person name="Qian P.Y."/>
        </authorList>
    </citation>
    <scope>NUCLEOTIDE SEQUENCE</scope>
    <source>
        <strain evidence="7">R07B-5</strain>
    </source>
</reference>
<feature type="domain" description="CUB" evidence="4">
    <location>
        <begin position="192"/>
        <end position="234"/>
    </location>
</feature>
<dbReference type="Proteomes" id="UP001209878">
    <property type="component" value="Unassembled WGS sequence"/>
</dbReference>
<dbReference type="PANTHER" id="PTHR22803">
    <property type="entry name" value="MANNOSE, PHOSPHOLIPASE, LECTIN RECEPTOR RELATED"/>
    <property type="match status" value="1"/>
</dbReference>
<dbReference type="PROSITE" id="PS50026">
    <property type="entry name" value="EGF_3"/>
    <property type="match status" value="1"/>
</dbReference>
<comment type="caution">
    <text evidence="3">Lacks conserved residue(s) required for the propagation of feature annotation.</text>
</comment>
<feature type="domain" description="C-type lectin" evidence="6">
    <location>
        <begin position="3"/>
        <end position="128"/>
    </location>
</feature>
<feature type="disulfide bond" evidence="2">
    <location>
        <begin position="192"/>
        <end position="219"/>
    </location>
</feature>
<accession>A0AAD9PC54</accession>
<evidence type="ECO:0000256" key="2">
    <source>
        <dbReference type="PROSITE-ProRule" id="PRU00059"/>
    </source>
</evidence>
<evidence type="ECO:0000313" key="8">
    <source>
        <dbReference type="Proteomes" id="UP001209878"/>
    </source>
</evidence>
<evidence type="ECO:0000259" key="6">
    <source>
        <dbReference type="PROSITE" id="PS50041"/>
    </source>
</evidence>
<comment type="caution">
    <text evidence="7">The sequence shown here is derived from an EMBL/GenBank/DDBJ whole genome shotgun (WGS) entry which is preliminary data.</text>
</comment>
<dbReference type="PROSITE" id="PS00022">
    <property type="entry name" value="EGF_1"/>
    <property type="match status" value="1"/>
</dbReference>
<dbReference type="InterPro" id="IPR050111">
    <property type="entry name" value="C-type_lectin/snaclec_domain"/>
</dbReference>
<feature type="domain" description="EGF-like" evidence="5">
    <location>
        <begin position="142"/>
        <end position="180"/>
    </location>
</feature>
<dbReference type="CDD" id="cd00041">
    <property type="entry name" value="CUB"/>
    <property type="match status" value="1"/>
</dbReference>
<protein>
    <submittedName>
        <fullName evidence="7">Uncharacterized protein</fullName>
    </submittedName>
</protein>
<dbReference type="SUPFAM" id="SSF57196">
    <property type="entry name" value="EGF/Laminin"/>
    <property type="match status" value="1"/>
</dbReference>
<dbReference type="Gene3D" id="3.10.100.10">
    <property type="entry name" value="Mannose-Binding Protein A, subunit A"/>
    <property type="match status" value="1"/>
</dbReference>
<name>A0AAD9PC54_RIDPI</name>
<dbReference type="AlphaFoldDB" id="A0AAD9PC54"/>
<dbReference type="InterPro" id="IPR016186">
    <property type="entry name" value="C-type_lectin-like/link_sf"/>
</dbReference>
<evidence type="ECO:0000313" key="7">
    <source>
        <dbReference type="EMBL" id="KAK2192052.1"/>
    </source>
</evidence>
<dbReference type="InterPro" id="IPR000859">
    <property type="entry name" value="CUB_dom"/>
</dbReference>
<gene>
    <name evidence="7" type="ORF">NP493_40g08031</name>
</gene>
<dbReference type="Pfam" id="PF00059">
    <property type="entry name" value="Lectin_C"/>
    <property type="match status" value="1"/>
</dbReference>
<dbReference type="SUPFAM" id="SSF56436">
    <property type="entry name" value="C-type lectin-like"/>
    <property type="match status" value="1"/>
</dbReference>
<evidence type="ECO:0000259" key="5">
    <source>
        <dbReference type="PROSITE" id="PS50026"/>
    </source>
</evidence>
<dbReference type="PROSITE" id="PS50041">
    <property type="entry name" value="C_TYPE_LECTIN_2"/>
    <property type="match status" value="1"/>
</dbReference>
<keyword evidence="8" id="KW-1185">Reference proteome</keyword>
<feature type="disulfide bond" evidence="3">
    <location>
        <begin position="170"/>
        <end position="179"/>
    </location>
</feature>
<proteinExistence type="predicted"/>
<dbReference type="InterPro" id="IPR000742">
    <property type="entry name" value="EGF"/>
</dbReference>
<feature type="disulfide bond" evidence="3">
    <location>
        <begin position="151"/>
        <end position="168"/>
    </location>
</feature>
<dbReference type="SMART" id="SM00181">
    <property type="entry name" value="EGF"/>
    <property type="match status" value="1"/>
</dbReference>
<dbReference type="PROSITE" id="PS01180">
    <property type="entry name" value="CUB"/>
    <property type="match status" value="1"/>
</dbReference>
<evidence type="ECO:0000256" key="1">
    <source>
        <dbReference type="ARBA" id="ARBA00023157"/>
    </source>
</evidence>
<dbReference type="Pfam" id="PF00008">
    <property type="entry name" value="EGF"/>
    <property type="match status" value="1"/>
</dbReference>
<evidence type="ECO:0000259" key="4">
    <source>
        <dbReference type="PROSITE" id="PS01180"/>
    </source>
</evidence>
<organism evidence="7 8">
    <name type="scientific">Ridgeia piscesae</name>
    <name type="common">Tubeworm</name>
    <dbReference type="NCBI Taxonomy" id="27915"/>
    <lineage>
        <taxon>Eukaryota</taxon>
        <taxon>Metazoa</taxon>
        <taxon>Spiralia</taxon>
        <taxon>Lophotrochozoa</taxon>
        <taxon>Annelida</taxon>
        <taxon>Polychaeta</taxon>
        <taxon>Sedentaria</taxon>
        <taxon>Canalipalpata</taxon>
        <taxon>Sabellida</taxon>
        <taxon>Siboglinidae</taxon>
        <taxon>Ridgeia</taxon>
    </lineage>
</organism>
<dbReference type="PROSITE" id="PS01186">
    <property type="entry name" value="EGF_2"/>
    <property type="match status" value="1"/>
</dbReference>
<dbReference type="SUPFAM" id="SSF49854">
    <property type="entry name" value="Spermadhesin, CUB domain"/>
    <property type="match status" value="1"/>
</dbReference>
<dbReference type="InterPro" id="IPR035914">
    <property type="entry name" value="Sperma_CUB_dom_sf"/>
</dbReference>
<evidence type="ECO:0000256" key="3">
    <source>
        <dbReference type="PROSITE-ProRule" id="PRU00076"/>
    </source>
</evidence>
<dbReference type="Gene3D" id="2.10.25.10">
    <property type="entry name" value="Laminin"/>
    <property type="match status" value="1"/>
</dbReference>